<sequence length="82" mass="9885">MQHDDDHQLDYQLDDDHRPVYRVVRLDVLRRRVGSDVVDVRPADDDDHDNDTNNEHHKHHEYHNELLVPRPRAVDDHDNHND</sequence>
<dbReference type="EMBL" id="NIDE01000014">
    <property type="protein sequence ID" value="OWK38125.1"/>
    <property type="molecule type" value="Genomic_DNA"/>
</dbReference>
<keyword evidence="3" id="KW-1185">Reference proteome</keyword>
<proteinExistence type="predicted"/>
<reference evidence="3" key="1">
    <citation type="submission" date="2017-06" db="EMBL/GenBank/DDBJ databases">
        <title>Genome analysis of Fimbriiglobus ruber SP5, the first member of the order Planctomycetales with confirmed chitinolytic capability.</title>
        <authorList>
            <person name="Ravin N.V."/>
            <person name="Rakitin A.L."/>
            <person name="Ivanova A.A."/>
            <person name="Beletsky A.V."/>
            <person name="Kulichevskaya I.S."/>
            <person name="Mardanov A.V."/>
            <person name="Dedysh S.N."/>
        </authorList>
    </citation>
    <scope>NUCLEOTIDE SEQUENCE [LARGE SCALE GENOMIC DNA]</scope>
    <source>
        <strain evidence="3">SP5</strain>
    </source>
</reference>
<accession>A0A225DP40</accession>
<feature type="compositionally biased region" description="Basic and acidic residues" evidence="1">
    <location>
        <begin position="72"/>
        <end position="82"/>
    </location>
</feature>
<dbReference type="AlphaFoldDB" id="A0A225DP40"/>
<evidence type="ECO:0000313" key="3">
    <source>
        <dbReference type="Proteomes" id="UP000214646"/>
    </source>
</evidence>
<feature type="region of interest" description="Disordered" evidence="1">
    <location>
        <begin position="39"/>
        <end position="82"/>
    </location>
</feature>
<name>A0A225DP40_9BACT</name>
<comment type="caution">
    <text evidence="2">The sequence shown here is derived from an EMBL/GenBank/DDBJ whole genome shotgun (WGS) entry which is preliminary data.</text>
</comment>
<evidence type="ECO:0000256" key="1">
    <source>
        <dbReference type="SAM" id="MobiDB-lite"/>
    </source>
</evidence>
<organism evidence="2 3">
    <name type="scientific">Fimbriiglobus ruber</name>
    <dbReference type="NCBI Taxonomy" id="1908690"/>
    <lineage>
        <taxon>Bacteria</taxon>
        <taxon>Pseudomonadati</taxon>
        <taxon>Planctomycetota</taxon>
        <taxon>Planctomycetia</taxon>
        <taxon>Gemmatales</taxon>
        <taxon>Gemmataceae</taxon>
        <taxon>Fimbriiglobus</taxon>
    </lineage>
</organism>
<evidence type="ECO:0000313" key="2">
    <source>
        <dbReference type="EMBL" id="OWK38125.1"/>
    </source>
</evidence>
<dbReference type="Proteomes" id="UP000214646">
    <property type="component" value="Unassembled WGS sequence"/>
</dbReference>
<protein>
    <submittedName>
        <fullName evidence="2">Uncharacterized protein</fullName>
    </submittedName>
</protein>
<gene>
    <name evidence="2" type="ORF">FRUB_07245</name>
</gene>